<evidence type="ECO:0000313" key="1">
    <source>
        <dbReference type="EMBL" id="KKN89722.1"/>
    </source>
</evidence>
<protein>
    <submittedName>
        <fullName evidence="1">Uncharacterized protein</fullName>
    </submittedName>
</protein>
<proteinExistence type="predicted"/>
<comment type="caution">
    <text evidence="1">The sequence shown here is derived from an EMBL/GenBank/DDBJ whole genome shotgun (WGS) entry which is preliminary data.</text>
</comment>
<name>A0A0F9UQB8_9ZZZZ</name>
<dbReference type="EMBL" id="LAZR01000116">
    <property type="protein sequence ID" value="KKN89722.1"/>
    <property type="molecule type" value="Genomic_DNA"/>
</dbReference>
<sequence length="67" mass="7728">MVLHMTDAEYIEKLEGTERRLNRDKKALLEACEAFVKAWEKSHQLEKTDVAMRKARIAIALAKETTP</sequence>
<accession>A0A0F9UQB8</accession>
<gene>
    <name evidence="1" type="ORF">LCGC14_0235680</name>
</gene>
<organism evidence="1">
    <name type="scientific">marine sediment metagenome</name>
    <dbReference type="NCBI Taxonomy" id="412755"/>
    <lineage>
        <taxon>unclassified sequences</taxon>
        <taxon>metagenomes</taxon>
        <taxon>ecological metagenomes</taxon>
    </lineage>
</organism>
<dbReference type="AlphaFoldDB" id="A0A0F9UQB8"/>
<reference evidence="1" key="1">
    <citation type="journal article" date="2015" name="Nature">
        <title>Complex archaea that bridge the gap between prokaryotes and eukaryotes.</title>
        <authorList>
            <person name="Spang A."/>
            <person name="Saw J.H."/>
            <person name="Jorgensen S.L."/>
            <person name="Zaremba-Niedzwiedzka K."/>
            <person name="Martijn J."/>
            <person name="Lind A.E."/>
            <person name="van Eijk R."/>
            <person name="Schleper C."/>
            <person name="Guy L."/>
            <person name="Ettema T.J."/>
        </authorList>
    </citation>
    <scope>NUCLEOTIDE SEQUENCE</scope>
</reference>